<protein>
    <submittedName>
        <fullName evidence="1">Unannotated protein</fullName>
    </submittedName>
</protein>
<organism evidence="1">
    <name type="scientific">freshwater metagenome</name>
    <dbReference type="NCBI Taxonomy" id="449393"/>
    <lineage>
        <taxon>unclassified sequences</taxon>
        <taxon>metagenomes</taxon>
        <taxon>ecological metagenomes</taxon>
    </lineage>
</organism>
<accession>A0A6J7RS49</accession>
<sequence>MLLSQPARPTKPSNRSACITVSTLSVMTSRLTNDARIPSWPMEIPSLTVMVPNSSATPPALRTPSLANCASLRKVMLHGVTSFHDEAIATCGFTQSSSVRPTARNMERAGAFCGPSVTSRLRGLISTGVPSALAIEATLVVSHAQNRRDGSPPCAFGFLHCPR</sequence>
<gene>
    <name evidence="1" type="ORF">UFOPK4098_01568</name>
</gene>
<dbReference type="EMBL" id="CAFBPN010000148">
    <property type="protein sequence ID" value="CAB5031228.1"/>
    <property type="molecule type" value="Genomic_DNA"/>
</dbReference>
<name>A0A6J7RS49_9ZZZZ</name>
<reference evidence="1" key="1">
    <citation type="submission" date="2020-05" db="EMBL/GenBank/DDBJ databases">
        <authorList>
            <person name="Chiriac C."/>
            <person name="Salcher M."/>
            <person name="Ghai R."/>
            <person name="Kavagutti S V."/>
        </authorList>
    </citation>
    <scope>NUCLEOTIDE SEQUENCE</scope>
</reference>
<evidence type="ECO:0000313" key="1">
    <source>
        <dbReference type="EMBL" id="CAB5031228.1"/>
    </source>
</evidence>
<proteinExistence type="predicted"/>
<dbReference type="AlphaFoldDB" id="A0A6J7RS49"/>